<accession>A0ABM9WA14</accession>
<protein>
    <recommendedName>
        <fullName evidence="3">SIR2-like domain-containing protein</fullName>
    </recommendedName>
</protein>
<gene>
    <name evidence="1" type="ORF">SSPH_04615</name>
</gene>
<evidence type="ECO:0008006" key="3">
    <source>
        <dbReference type="Google" id="ProtNLM"/>
    </source>
</evidence>
<dbReference type="EMBL" id="FCOW01000055">
    <property type="protein sequence ID" value="CVK21894.1"/>
    <property type="molecule type" value="Genomic_DNA"/>
</dbReference>
<evidence type="ECO:0000313" key="2">
    <source>
        <dbReference type="Proteomes" id="UP000245702"/>
    </source>
</evidence>
<name>A0ABM9WA14_9FIRM</name>
<evidence type="ECO:0000313" key="1">
    <source>
        <dbReference type="EMBL" id="CVK21894.1"/>
    </source>
</evidence>
<comment type="caution">
    <text evidence="1">The sequence shown here is derived from an EMBL/GenBank/DDBJ whole genome shotgun (WGS) entry which is preliminary data.</text>
</comment>
<sequence>MRMTEYGVNVPDDLLKQLEEEQVVLFLGAGISKLAPSNLPDFVKLTKDICKEAGVPFSNKLSLDYNLSKVVKAGYDVHQRVLEKINPPDSKPNEWHENLLRWFGSDNSVRIVTTNFDPHLSTIAKQLGWTVPEYVAPAVPLGDKFQGIVYLHGRVDNKESIVVTGEDFGKAYLNYAWAARFLQAMFAKYTVLFIGYSNRDPLVRYLTSGLSVCANKHYAFTGNDARREWDELDIVPILFEQSGSEKYKAMLYVAKDIAQQYCMSELEHEVRMRDLLTTKKETLLTPQDQDYLLRSLSKVNRQRHFCRYAAGELWFQWAIKHIKEVKLLFDPFTKTEDSSREYIAWIAESCLEKANGLLLQELTKQKLSYGLWYEIGSTICYRGINFSTEQLVTWIYILLRDATLPAHWELLQNMLIDKKVPFSSYLEWAIFSRLVKPMLQFDRSIYIEEGEKERPVHASIVIRSNDPKELCEYWQSVLRNRLPDIHDQVQSLVTTCLTEAYYMLIEQGGWSRELDEVSCHRETIVKKLGDEDFTHIRPMDPLLDAAVDLIQWYAEHHQASLEQLIVGWNDSKIPMLQRLSLYAVSLANWSEDKKCQWLLRKQILHWTVFYRESYQLLGSIFINLSPAIKEEVISTLLQLVYHDPDDGKLNHNRSLRTYYLLKSMAEKHSESKQLTAAVESVKTLLENAGIEYQTTDSDKETVTIDISALLDGNVISALQWYDEIALSDDFFSKNSNKEKFEIAFREKAAKELAWAISIADILWQQDNKNAHYLSRTLLGILGDAELTHEQQELLFKKIQNIVMLEHLGNAVASFLKSRSKRGFDEYAHQVVDELLNCVDYTLSWAIAVPFEKDPSRRWLDAAINHPVSDLTLVLLEVLSAQGKDEKYIVAVTERLSKLLDDNRNIAQITEVICASQAHFLYAMAPDWAITKILPLFDWCKSIEQAERAWDGFLFWGQISRRLIAPLLRHFVISVDFIDQIDAERYCEYLAWLTMSRYIEKPLAAKALGKVILKLNDQQRARYFSCIRLSGIKDKRYSHWVWNNILLPLLDMRSRMIIELTAGELLAMLRWIVEFTDYSAQLIEKIIGFSTDKIKECYQLNRFERVDICEKYPEDAAKLWIWLANSLTTGEFSNGIYGKIAEKLLGDKNISDKSKQQLKEALSRLGLSVT</sequence>
<dbReference type="RefSeq" id="WP_075756604.1">
    <property type="nucleotide sequence ID" value="NZ_CP146991.1"/>
</dbReference>
<dbReference type="Proteomes" id="UP000245702">
    <property type="component" value="Unassembled WGS sequence"/>
</dbReference>
<dbReference type="SUPFAM" id="SSF52467">
    <property type="entry name" value="DHS-like NAD/FAD-binding domain"/>
    <property type="match status" value="1"/>
</dbReference>
<dbReference type="Pfam" id="PF13289">
    <property type="entry name" value="SIR2_2"/>
    <property type="match status" value="1"/>
</dbReference>
<dbReference type="InterPro" id="IPR029035">
    <property type="entry name" value="DHS-like_NAD/FAD-binding_dom"/>
</dbReference>
<proteinExistence type="predicted"/>
<reference evidence="1 2" key="1">
    <citation type="submission" date="2016-01" db="EMBL/GenBank/DDBJ databases">
        <authorList>
            <person name="Brown R."/>
        </authorList>
    </citation>
    <scope>NUCLEOTIDE SEQUENCE [LARGE SCALE GENOMIC DNA]</scope>
    <source>
        <strain evidence="1">Sporomusa sphaeroides DSM 2875</strain>
    </source>
</reference>
<organism evidence="1 2">
    <name type="scientific">Sporomusa sphaeroides DSM 2875</name>
    <dbReference type="NCBI Taxonomy" id="1337886"/>
    <lineage>
        <taxon>Bacteria</taxon>
        <taxon>Bacillati</taxon>
        <taxon>Bacillota</taxon>
        <taxon>Negativicutes</taxon>
        <taxon>Selenomonadales</taxon>
        <taxon>Sporomusaceae</taxon>
        <taxon>Sporomusa</taxon>
    </lineage>
</organism>
<keyword evidence="2" id="KW-1185">Reference proteome</keyword>